<feature type="coiled-coil region" evidence="1">
    <location>
        <begin position="156"/>
        <end position="183"/>
    </location>
</feature>
<organism evidence="3 4">
    <name type="scientific">Macrostomum lignano</name>
    <dbReference type="NCBI Taxonomy" id="282301"/>
    <lineage>
        <taxon>Eukaryota</taxon>
        <taxon>Metazoa</taxon>
        <taxon>Spiralia</taxon>
        <taxon>Lophotrochozoa</taxon>
        <taxon>Platyhelminthes</taxon>
        <taxon>Rhabditophora</taxon>
        <taxon>Macrostomorpha</taxon>
        <taxon>Macrostomida</taxon>
        <taxon>Macrostomidae</taxon>
        <taxon>Macrostomum</taxon>
    </lineage>
</organism>
<evidence type="ECO:0000313" key="4">
    <source>
        <dbReference type="Proteomes" id="UP000215902"/>
    </source>
</evidence>
<protein>
    <submittedName>
        <fullName evidence="3">Uncharacterized protein</fullName>
    </submittedName>
</protein>
<evidence type="ECO:0000313" key="3">
    <source>
        <dbReference type="EMBL" id="PAA79438.1"/>
    </source>
</evidence>
<reference evidence="3 4" key="1">
    <citation type="submission" date="2017-06" db="EMBL/GenBank/DDBJ databases">
        <title>A platform for efficient transgenesis in Macrostomum lignano, a flatworm model organism for stem cell research.</title>
        <authorList>
            <person name="Berezikov E."/>
        </authorList>
    </citation>
    <scope>NUCLEOTIDE SEQUENCE [LARGE SCALE GENOMIC DNA]</scope>
    <source>
        <strain evidence="3">DV1</strain>
        <tissue evidence="3">Whole organism</tissue>
    </source>
</reference>
<name>A0A267G027_9PLAT</name>
<keyword evidence="4" id="KW-1185">Reference proteome</keyword>
<gene>
    <name evidence="3" type="ORF">BOX15_Mlig000321g3</name>
</gene>
<keyword evidence="1" id="KW-0175">Coiled coil</keyword>
<proteinExistence type="predicted"/>
<dbReference type="AlphaFoldDB" id="A0A267G027"/>
<dbReference type="EMBL" id="NIVC01000634">
    <property type="protein sequence ID" value="PAA79438.1"/>
    <property type="molecule type" value="Genomic_DNA"/>
</dbReference>
<accession>A0A267G027</accession>
<comment type="caution">
    <text evidence="3">The sequence shown here is derived from an EMBL/GenBank/DDBJ whole genome shotgun (WGS) entry which is preliminary data.</text>
</comment>
<evidence type="ECO:0000256" key="1">
    <source>
        <dbReference type="SAM" id="Coils"/>
    </source>
</evidence>
<feature type="region of interest" description="Disordered" evidence="2">
    <location>
        <begin position="286"/>
        <end position="316"/>
    </location>
</feature>
<dbReference type="SUPFAM" id="SSF63829">
    <property type="entry name" value="Calcium-dependent phosphotriesterase"/>
    <property type="match status" value="1"/>
</dbReference>
<feature type="region of interest" description="Disordered" evidence="2">
    <location>
        <begin position="23"/>
        <end position="80"/>
    </location>
</feature>
<dbReference type="Proteomes" id="UP000215902">
    <property type="component" value="Unassembled WGS sequence"/>
</dbReference>
<feature type="compositionally biased region" description="Low complexity" evidence="2">
    <location>
        <begin position="47"/>
        <end position="62"/>
    </location>
</feature>
<feature type="compositionally biased region" description="Low complexity" evidence="2">
    <location>
        <begin position="302"/>
        <end position="315"/>
    </location>
</feature>
<evidence type="ECO:0000256" key="2">
    <source>
        <dbReference type="SAM" id="MobiDB-lite"/>
    </source>
</evidence>
<sequence length="622" mass="67832">MLSVLDPVHGPVGSFVQEFSVDEGWLPESRGGRSEGAKHRYRKRQPSKPQQPQQPQSSTPPQAHKLAKVSAPPRSGISGRRLDDVAEFSVRSSAWSAELELAGQRVETLRGRAQLVEADAAALERNQLAHRRLHEELLAIFDAIFAEADAIFERHRLRLHEEAAELRRRTAQLEEQLKTLSSAAGEDATEEVRCSDTRPELVRNWEELLSILGSDSVPPSSQSAPCRGGAFGEEFQLAVKGRLAGRSADVSAILSEFRRQQRSSACRVFPCLLNLLAELHSELLGSTADESPQPKPQDEQSGTQPQPQQTQGAAARRLDTGGAKLADLAIVRPSQALFYKPKFGVKRQRGWFGWSTLPDVVLYGVAPAESGGSQLLVLSTAGQLLTGMRLSFDACPAAAGAPASRFEALHFSRRAQLLFLADGPNNRVLAADLCGACRLQLTGLNLPRGLHHDDLNERLFVINGGTATVEVFNCPLYPQQQQQLQRLNSCIKHLGLARISAVSTSLRCVYITDCQLGRVSVFANQPPSFALLRTLDLLTAPPSPTEASLPPPLFAHFATAKPHDTGAEPELRTAELSAARHPWLARRRLYCDNEAGCAFNAEEYTVYFCQPGEPGVSAVPLS</sequence>